<name>D4ZD12_SHEVD</name>
<accession>D4ZD12</accession>
<dbReference type="EMBL" id="AP011177">
    <property type="protein sequence ID" value="BAJ03907.1"/>
    <property type="molecule type" value="Genomic_DNA"/>
</dbReference>
<dbReference type="Proteomes" id="UP000002350">
    <property type="component" value="Chromosome"/>
</dbReference>
<keyword evidence="2" id="KW-1185">Reference proteome</keyword>
<dbReference type="KEGG" id="svo:SVI_3936"/>
<reference evidence="2" key="1">
    <citation type="journal article" date="2010" name="Mol. Biosyst.">
        <title>Complete genome sequence and comparative analysis of Shewanella violacea, a psychrophilic and piezophilic bacterium from deep sea floor sediments.</title>
        <authorList>
            <person name="Aono E."/>
            <person name="Baba T."/>
            <person name="Ara T."/>
            <person name="Nishi T."/>
            <person name="Nakamichi T."/>
            <person name="Inamoto E."/>
            <person name="Toyonaga H."/>
            <person name="Hasegawa M."/>
            <person name="Takai Y."/>
            <person name="Okumura Y."/>
            <person name="Baba M."/>
            <person name="Tomita M."/>
            <person name="Kato C."/>
            <person name="Oshima T."/>
            <person name="Nakasone K."/>
            <person name="Mori H."/>
        </authorList>
    </citation>
    <scope>NUCLEOTIDE SEQUENCE [LARGE SCALE GENOMIC DNA]</scope>
    <source>
        <strain evidence="2">JCM 10179 / CIP 106290 / LMG 19151 / DSS12</strain>
    </source>
</reference>
<proteinExistence type="predicted"/>
<organism evidence="1 2">
    <name type="scientific">Shewanella violacea (strain JCM 10179 / CIP 106290 / LMG 19151 / DSS12)</name>
    <dbReference type="NCBI Taxonomy" id="637905"/>
    <lineage>
        <taxon>Bacteria</taxon>
        <taxon>Pseudomonadati</taxon>
        <taxon>Pseudomonadota</taxon>
        <taxon>Gammaproteobacteria</taxon>
        <taxon>Alteromonadales</taxon>
        <taxon>Shewanellaceae</taxon>
        <taxon>Shewanella</taxon>
    </lineage>
</organism>
<dbReference type="STRING" id="637905.SVI_3936"/>
<dbReference type="HOGENOM" id="CLU_1748395_0_0_6"/>
<gene>
    <name evidence="1" type="ordered locus">SVI_3936</name>
</gene>
<protein>
    <submittedName>
        <fullName evidence="1">Uncharacterized protein</fullName>
    </submittedName>
</protein>
<evidence type="ECO:0000313" key="1">
    <source>
        <dbReference type="EMBL" id="BAJ03907.1"/>
    </source>
</evidence>
<evidence type="ECO:0000313" key="2">
    <source>
        <dbReference type="Proteomes" id="UP000002350"/>
    </source>
</evidence>
<sequence>MEKLILVIKILFLTLTILFSNLLYASSYIELFGKKLPLPDNSVVRLRLDDFGVKVYSKESGIALGLIDVNDEKCNFIDGVISGEINYDAKIIKDAEYITKNGKVLHFYRGFFPPEDNPETFWIITDCHTFIDIDDKLLFEIWSQELYSK</sequence>
<dbReference type="AlphaFoldDB" id="D4ZD12"/>